<evidence type="ECO:0000313" key="2">
    <source>
        <dbReference type="Proteomes" id="UP000574067"/>
    </source>
</evidence>
<dbReference type="RefSeq" id="WP_169162546.1">
    <property type="nucleotide sequence ID" value="NZ_JABBFW010000020.1"/>
</dbReference>
<accession>A0A848FBS4</accession>
<organism evidence="1 2">
    <name type="scientific">Azohydromonas caseinilytica</name>
    <dbReference type="NCBI Taxonomy" id="2728836"/>
    <lineage>
        <taxon>Bacteria</taxon>
        <taxon>Pseudomonadati</taxon>
        <taxon>Pseudomonadota</taxon>
        <taxon>Betaproteobacteria</taxon>
        <taxon>Burkholderiales</taxon>
        <taxon>Sphaerotilaceae</taxon>
        <taxon>Azohydromonas</taxon>
    </lineage>
</organism>
<evidence type="ECO:0000313" key="1">
    <source>
        <dbReference type="EMBL" id="NML17647.1"/>
    </source>
</evidence>
<keyword evidence="2" id="KW-1185">Reference proteome</keyword>
<dbReference type="EMBL" id="JABBFW010000020">
    <property type="protein sequence ID" value="NML17647.1"/>
    <property type="molecule type" value="Genomic_DNA"/>
</dbReference>
<dbReference type="AlphaFoldDB" id="A0A848FBS4"/>
<gene>
    <name evidence="1" type="ORF">HHL10_22000</name>
</gene>
<proteinExistence type="predicted"/>
<dbReference type="Proteomes" id="UP000574067">
    <property type="component" value="Unassembled WGS sequence"/>
</dbReference>
<reference evidence="1 2" key="1">
    <citation type="submission" date="2020-04" db="EMBL/GenBank/DDBJ databases">
        <title>Azohydromonas sp. isolated from soil.</title>
        <authorList>
            <person name="Dahal R.H."/>
        </authorList>
    </citation>
    <scope>NUCLEOTIDE SEQUENCE [LARGE SCALE GENOMIC DNA]</scope>
    <source>
        <strain evidence="1 2">G-1-1-14</strain>
    </source>
</reference>
<protein>
    <submittedName>
        <fullName evidence="1">Uncharacterized protein</fullName>
    </submittedName>
</protein>
<sequence length="87" mass="9626">MQTRLVDAAPSTDDLLIEKLQSLRWPLQPGETIRVGIEDAQGRLYRVIETSSVVEAVHVFELLHELGLVAREPGGDGSLTRIYRGEG</sequence>
<name>A0A848FBS4_9BURK</name>
<comment type="caution">
    <text evidence="1">The sequence shown here is derived from an EMBL/GenBank/DDBJ whole genome shotgun (WGS) entry which is preliminary data.</text>
</comment>